<dbReference type="RefSeq" id="WP_119731064.1">
    <property type="nucleotide sequence ID" value="NZ_JACJII010000001.1"/>
</dbReference>
<keyword evidence="2" id="KW-0805">Transcription regulation</keyword>
<dbReference type="GO" id="GO:0003700">
    <property type="term" value="F:DNA-binding transcription factor activity"/>
    <property type="evidence" value="ECO:0007669"/>
    <property type="project" value="TreeGrafter"/>
</dbReference>
<comment type="caution">
    <text evidence="7">The sequence shown here is derived from an EMBL/GenBank/DDBJ whole genome shotgun (WGS) entry which is preliminary data.</text>
</comment>
<dbReference type="AlphaFoldDB" id="A0A7W3R8X6"/>
<accession>A0A7W3R8X6</accession>
<dbReference type="InterPro" id="IPR001647">
    <property type="entry name" value="HTH_TetR"/>
</dbReference>
<dbReference type="SUPFAM" id="SSF48498">
    <property type="entry name" value="Tetracyclin repressor-like, C-terminal domain"/>
    <property type="match status" value="1"/>
</dbReference>
<dbReference type="InterPro" id="IPR050109">
    <property type="entry name" value="HTH-type_TetR-like_transc_reg"/>
</dbReference>
<dbReference type="PANTHER" id="PTHR30055:SF175">
    <property type="entry name" value="HTH-TYPE TRANSCRIPTIONAL REPRESSOR KSTR2"/>
    <property type="match status" value="1"/>
</dbReference>
<reference evidence="7 8" key="1">
    <citation type="submission" date="2020-08" db="EMBL/GenBank/DDBJ databases">
        <title>Sequencing the genomes of 1000 actinobacteria strains.</title>
        <authorList>
            <person name="Klenk H.-P."/>
        </authorList>
    </citation>
    <scope>NUCLEOTIDE SEQUENCE [LARGE SCALE GENOMIC DNA]</scope>
    <source>
        <strain evidence="7 8">DSM 45823</strain>
    </source>
</reference>
<evidence type="ECO:0000256" key="3">
    <source>
        <dbReference type="ARBA" id="ARBA00023125"/>
    </source>
</evidence>
<keyword evidence="3 5" id="KW-0238">DNA-binding</keyword>
<evidence type="ECO:0000256" key="5">
    <source>
        <dbReference type="PROSITE-ProRule" id="PRU00335"/>
    </source>
</evidence>
<dbReference type="Pfam" id="PF00440">
    <property type="entry name" value="TetR_N"/>
    <property type="match status" value="1"/>
</dbReference>
<dbReference type="GO" id="GO:0000976">
    <property type="term" value="F:transcription cis-regulatory region binding"/>
    <property type="evidence" value="ECO:0007669"/>
    <property type="project" value="TreeGrafter"/>
</dbReference>
<dbReference type="InterPro" id="IPR036271">
    <property type="entry name" value="Tet_transcr_reg_TetR-rel_C_sf"/>
</dbReference>
<name>A0A7W3R8X6_9ACTN</name>
<feature type="DNA-binding region" description="H-T-H motif" evidence="5">
    <location>
        <begin position="31"/>
        <end position="50"/>
    </location>
</feature>
<dbReference type="PROSITE" id="PS01081">
    <property type="entry name" value="HTH_TETR_1"/>
    <property type="match status" value="1"/>
</dbReference>
<evidence type="ECO:0000256" key="2">
    <source>
        <dbReference type="ARBA" id="ARBA00023015"/>
    </source>
</evidence>
<evidence type="ECO:0000256" key="1">
    <source>
        <dbReference type="ARBA" id="ARBA00022491"/>
    </source>
</evidence>
<dbReference type="Pfam" id="PF17932">
    <property type="entry name" value="TetR_C_24"/>
    <property type="match status" value="1"/>
</dbReference>
<dbReference type="SUPFAM" id="SSF46689">
    <property type="entry name" value="Homeodomain-like"/>
    <property type="match status" value="1"/>
</dbReference>
<evidence type="ECO:0000313" key="8">
    <source>
        <dbReference type="Proteomes" id="UP000539313"/>
    </source>
</evidence>
<keyword evidence="4" id="KW-0804">Transcription</keyword>
<evidence type="ECO:0000313" key="7">
    <source>
        <dbReference type="EMBL" id="MBA9004753.1"/>
    </source>
</evidence>
<dbReference type="PROSITE" id="PS50977">
    <property type="entry name" value="HTH_TETR_2"/>
    <property type="match status" value="1"/>
</dbReference>
<feature type="domain" description="HTH tetR-type" evidence="6">
    <location>
        <begin position="8"/>
        <end position="68"/>
    </location>
</feature>
<sequence length="196" mass="21789">MTGGARTSPVERRLLAAAVRLFAEHGFDGVSVQQIVEAAQVTKGGLYHYFDSKQDLLHEIYRSLIGRQLADLERILAAGLDPAATVRAVIRELVTSTAEHIDEAQVFAREMHRLDPDRLAAVRADRRRYHVAFREVVERGQREGVFAKVAPAETVTLVVFGMVNEMPRWYRADGRKPAAAFAEEVADLILAGLRPS</sequence>
<dbReference type="Gene3D" id="1.10.357.10">
    <property type="entry name" value="Tetracycline Repressor, domain 2"/>
    <property type="match status" value="1"/>
</dbReference>
<evidence type="ECO:0000259" key="6">
    <source>
        <dbReference type="PROSITE" id="PS50977"/>
    </source>
</evidence>
<protein>
    <submittedName>
        <fullName evidence="7">AcrR family transcriptional regulator</fullName>
    </submittedName>
</protein>
<dbReference type="Proteomes" id="UP000539313">
    <property type="component" value="Unassembled WGS sequence"/>
</dbReference>
<gene>
    <name evidence="7" type="ORF">HNR21_003635</name>
</gene>
<evidence type="ECO:0000256" key="4">
    <source>
        <dbReference type="ARBA" id="ARBA00023163"/>
    </source>
</evidence>
<dbReference type="InterPro" id="IPR009057">
    <property type="entry name" value="Homeodomain-like_sf"/>
</dbReference>
<dbReference type="EMBL" id="JACJII010000001">
    <property type="protein sequence ID" value="MBA9004753.1"/>
    <property type="molecule type" value="Genomic_DNA"/>
</dbReference>
<dbReference type="InterPro" id="IPR041490">
    <property type="entry name" value="KstR2_TetR_C"/>
</dbReference>
<dbReference type="Gene3D" id="1.10.10.60">
    <property type="entry name" value="Homeodomain-like"/>
    <property type="match status" value="1"/>
</dbReference>
<keyword evidence="1" id="KW-0678">Repressor</keyword>
<keyword evidence="8" id="KW-1185">Reference proteome</keyword>
<organism evidence="7 8">
    <name type="scientific">Thermomonospora cellulosilytica</name>
    <dbReference type="NCBI Taxonomy" id="1411118"/>
    <lineage>
        <taxon>Bacteria</taxon>
        <taxon>Bacillati</taxon>
        <taxon>Actinomycetota</taxon>
        <taxon>Actinomycetes</taxon>
        <taxon>Streptosporangiales</taxon>
        <taxon>Thermomonosporaceae</taxon>
        <taxon>Thermomonospora</taxon>
    </lineage>
</organism>
<dbReference type="InterPro" id="IPR023772">
    <property type="entry name" value="DNA-bd_HTH_TetR-type_CS"/>
</dbReference>
<dbReference type="PANTHER" id="PTHR30055">
    <property type="entry name" value="HTH-TYPE TRANSCRIPTIONAL REGULATOR RUTR"/>
    <property type="match status" value="1"/>
</dbReference>
<dbReference type="PRINTS" id="PR00455">
    <property type="entry name" value="HTHTETR"/>
</dbReference>
<proteinExistence type="predicted"/>